<keyword evidence="1" id="KW-1133">Transmembrane helix</keyword>
<evidence type="ECO:0000256" key="1">
    <source>
        <dbReference type="SAM" id="Phobius"/>
    </source>
</evidence>
<dbReference type="VEuPathDB" id="FungiDB:JI435_443130"/>
<dbReference type="KEGG" id="pno:SNOG_12942"/>
<reference evidence="3" key="1">
    <citation type="journal article" date="2007" name="Plant Cell">
        <title>Dothideomycete-plant interactions illuminated by genome sequencing and EST analysis of the wheat pathogen Stagonospora nodorum.</title>
        <authorList>
            <person name="Hane J.K."/>
            <person name="Lowe R.G."/>
            <person name="Solomon P.S."/>
            <person name="Tan K.C."/>
            <person name="Schoch C.L."/>
            <person name="Spatafora J.W."/>
            <person name="Crous P.W."/>
            <person name="Kodira C."/>
            <person name="Birren B.W."/>
            <person name="Galagan J.E."/>
            <person name="Torriani S.F."/>
            <person name="McDonald B.A."/>
            <person name="Oliver R.P."/>
        </authorList>
    </citation>
    <scope>NUCLEOTIDE SEQUENCE [LARGE SCALE GENOMIC DNA]</scope>
    <source>
        <strain evidence="3">SN15 / ATCC MYA-4574 / FGSC 10173</strain>
    </source>
</reference>
<dbReference type="Proteomes" id="UP000001055">
    <property type="component" value="Unassembled WGS sequence"/>
</dbReference>
<dbReference type="RefSeq" id="XP_001803156.1">
    <property type="nucleotide sequence ID" value="XM_001803104.1"/>
</dbReference>
<dbReference type="EMBL" id="CH445348">
    <property type="protein sequence ID" value="EAT79742.1"/>
    <property type="molecule type" value="Genomic_DNA"/>
</dbReference>
<dbReference type="AlphaFoldDB" id="Q0U5M2"/>
<sequence length="170" mass="18396">MTKAGRMDDTAATATLLALPIRRTNRARILAPYTYPASLTSNDTMIHIQQATTEESRESTVTIRTSLSMAGIIVGSVLLSAHLFGLLALAIYSFIKKPFSHWLGAEIMVKAGTAYAEILGATEGDKQWRNAAAACKGFIGDERAENEVGRMAFGAPMGLSTKKERRFEGL</sequence>
<proteinExistence type="predicted"/>
<name>Q0U5M2_PHANO</name>
<gene>
    <name evidence="2" type="ORF">SNOG_12942</name>
</gene>
<evidence type="ECO:0000313" key="2">
    <source>
        <dbReference type="EMBL" id="EAT79742.1"/>
    </source>
</evidence>
<dbReference type="GeneID" id="5980069"/>
<keyword evidence="1" id="KW-0472">Membrane</keyword>
<accession>Q0U5M2</accession>
<dbReference type="InParanoid" id="Q0U5M2"/>
<protein>
    <submittedName>
        <fullName evidence="2">Uncharacterized protein</fullName>
    </submittedName>
</protein>
<evidence type="ECO:0000313" key="3">
    <source>
        <dbReference type="Proteomes" id="UP000001055"/>
    </source>
</evidence>
<keyword evidence="1" id="KW-0812">Transmembrane</keyword>
<organism evidence="2 3">
    <name type="scientific">Phaeosphaeria nodorum (strain SN15 / ATCC MYA-4574 / FGSC 10173)</name>
    <name type="common">Glume blotch fungus</name>
    <name type="synonym">Parastagonospora nodorum</name>
    <dbReference type="NCBI Taxonomy" id="321614"/>
    <lineage>
        <taxon>Eukaryota</taxon>
        <taxon>Fungi</taxon>
        <taxon>Dikarya</taxon>
        <taxon>Ascomycota</taxon>
        <taxon>Pezizomycotina</taxon>
        <taxon>Dothideomycetes</taxon>
        <taxon>Pleosporomycetidae</taxon>
        <taxon>Pleosporales</taxon>
        <taxon>Pleosporineae</taxon>
        <taxon>Phaeosphaeriaceae</taxon>
        <taxon>Parastagonospora</taxon>
    </lineage>
</organism>
<feature type="transmembrane region" description="Helical" evidence="1">
    <location>
        <begin position="69"/>
        <end position="95"/>
    </location>
</feature>